<keyword evidence="2" id="KW-1185">Reference proteome</keyword>
<dbReference type="PANTHER" id="PTHR48100">
    <property type="entry name" value="BROAD-SPECIFICITY PHOSPHATASE YOR283W-RELATED"/>
    <property type="match status" value="1"/>
</dbReference>
<evidence type="ECO:0000313" key="2">
    <source>
        <dbReference type="Proteomes" id="UP001297581"/>
    </source>
</evidence>
<dbReference type="InterPro" id="IPR050275">
    <property type="entry name" value="PGM_Phosphatase"/>
</dbReference>
<dbReference type="EMBL" id="JAKUDL010000001">
    <property type="protein sequence ID" value="MCH4293145.1"/>
    <property type="molecule type" value="Genomic_DNA"/>
</dbReference>
<protein>
    <submittedName>
        <fullName evidence="1">Histidine phosphatase family protein</fullName>
    </submittedName>
</protein>
<gene>
    <name evidence="1" type="ORF">MJ923_02355</name>
</gene>
<name>A0AAJ1BED7_9GAMM</name>
<dbReference type="Gene3D" id="3.40.50.1240">
    <property type="entry name" value="Phosphoglycerate mutase-like"/>
    <property type="match status" value="1"/>
</dbReference>
<dbReference type="Proteomes" id="UP001297581">
    <property type="component" value="Unassembled WGS sequence"/>
</dbReference>
<dbReference type="AlphaFoldDB" id="A0AAJ1BED7"/>
<accession>A0AAJ1BED7</accession>
<dbReference type="SUPFAM" id="SSF53254">
    <property type="entry name" value="Phosphoglycerate mutase-like"/>
    <property type="match status" value="1"/>
</dbReference>
<proteinExistence type="predicted"/>
<reference evidence="1 2" key="1">
    <citation type="submission" date="2022-02" db="EMBL/GenBank/DDBJ databases">
        <title>The genome sequence of Shewanella sp. 3B26.</title>
        <authorList>
            <person name="Du J."/>
        </authorList>
    </citation>
    <scope>NUCLEOTIDE SEQUENCE [LARGE SCALE GENOMIC DNA]</scope>
    <source>
        <strain evidence="1 2">3B26</strain>
    </source>
</reference>
<dbReference type="InterPro" id="IPR029033">
    <property type="entry name" value="His_PPase_superfam"/>
</dbReference>
<dbReference type="SMART" id="SM00855">
    <property type="entry name" value="PGAM"/>
    <property type="match status" value="1"/>
</dbReference>
<organism evidence="1 2">
    <name type="scientific">Shewanella zhuhaiensis</name>
    <dbReference type="NCBI Taxonomy" id="2919576"/>
    <lineage>
        <taxon>Bacteria</taxon>
        <taxon>Pseudomonadati</taxon>
        <taxon>Pseudomonadota</taxon>
        <taxon>Gammaproteobacteria</taxon>
        <taxon>Alteromonadales</taxon>
        <taxon>Shewanellaceae</taxon>
        <taxon>Shewanella</taxon>
    </lineage>
</organism>
<evidence type="ECO:0000313" key="1">
    <source>
        <dbReference type="EMBL" id="MCH4293145.1"/>
    </source>
</evidence>
<dbReference type="GO" id="GO:0016791">
    <property type="term" value="F:phosphatase activity"/>
    <property type="evidence" value="ECO:0007669"/>
    <property type="project" value="TreeGrafter"/>
</dbReference>
<comment type="caution">
    <text evidence="1">The sequence shown here is derived from an EMBL/GenBank/DDBJ whole genome shotgun (WGS) entry which is preliminary data.</text>
</comment>
<dbReference type="CDD" id="cd07067">
    <property type="entry name" value="HP_PGM_like"/>
    <property type="match status" value="1"/>
</dbReference>
<dbReference type="InterPro" id="IPR013078">
    <property type="entry name" value="His_Pase_superF_clade-1"/>
</dbReference>
<dbReference type="PANTHER" id="PTHR48100:SF1">
    <property type="entry name" value="HISTIDINE PHOSPHATASE FAMILY PROTEIN-RELATED"/>
    <property type="match status" value="1"/>
</dbReference>
<dbReference type="GO" id="GO:0005737">
    <property type="term" value="C:cytoplasm"/>
    <property type="evidence" value="ECO:0007669"/>
    <property type="project" value="TreeGrafter"/>
</dbReference>
<dbReference type="RefSeq" id="WP_240589753.1">
    <property type="nucleotide sequence ID" value="NZ_JAKUDL010000001.1"/>
</dbReference>
<sequence>MRKNSADKQPEVSASMISCELIFWRHGKCENEGVLRGKTDSAPEPSAIQAIAERAANMPVPHAIFSSPLRRCLELAEAMALPLGQAVQLQPGLAEMDFGDWDGRSLNELWQQEPIEAWWQAPWDQNAGNQLPPNGETMQAFEARVDEVIAQILCDVQDGERLWLVTHGGVIRCMMASLLGANRVAGFYNRLDIPHGACVRTRWFATAQGWQGQLIWQNMELVR</sequence>
<dbReference type="Pfam" id="PF00300">
    <property type="entry name" value="His_Phos_1"/>
    <property type="match status" value="1"/>
</dbReference>